<dbReference type="InterPro" id="IPR027385">
    <property type="entry name" value="Beta-barrel_OMP"/>
</dbReference>
<gene>
    <name evidence="4" type="ORF">GSH16_02140</name>
</gene>
<reference evidence="4 5" key="1">
    <citation type="submission" date="2019-12" db="EMBL/GenBank/DDBJ databases">
        <title>Strain KN286 was isolated from seawater, which was collected from Caroline Seamount in the tropical western Pacific.</title>
        <authorList>
            <person name="Wang Q."/>
        </authorList>
    </citation>
    <scope>NUCLEOTIDE SEQUENCE [LARGE SCALE GENOMIC DNA]</scope>
    <source>
        <strain evidence="4 5">KN286</strain>
    </source>
</reference>
<keyword evidence="5" id="KW-1185">Reference proteome</keyword>
<dbReference type="RefSeq" id="WP_160851400.1">
    <property type="nucleotide sequence ID" value="NZ_WUWG01000001.1"/>
</dbReference>
<dbReference type="EMBL" id="WUWG01000001">
    <property type="protein sequence ID" value="MXU64231.1"/>
    <property type="molecule type" value="Genomic_DNA"/>
</dbReference>
<protein>
    <submittedName>
        <fullName evidence="4">Outer membrane beta-barrel protein</fullName>
    </submittedName>
</protein>
<organism evidence="4 5">
    <name type="scientific">Oceanomicrobium pacificus</name>
    <dbReference type="NCBI Taxonomy" id="2692916"/>
    <lineage>
        <taxon>Bacteria</taxon>
        <taxon>Pseudomonadati</taxon>
        <taxon>Pseudomonadota</taxon>
        <taxon>Alphaproteobacteria</taxon>
        <taxon>Rhodobacterales</taxon>
        <taxon>Paracoccaceae</taxon>
        <taxon>Oceanomicrobium</taxon>
    </lineage>
</organism>
<proteinExistence type="predicted"/>
<dbReference type="InterPro" id="IPR011250">
    <property type="entry name" value="OMP/PagP_B-barrel"/>
</dbReference>
<evidence type="ECO:0000313" key="5">
    <source>
        <dbReference type="Proteomes" id="UP000436016"/>
    </source>
</evidence>
<evidence type="ECO:0000256" key="2">
    <source>
        <dbReference type="SAM" id="SignalP"/>
    </source>
</evidence>
<sequence length="223" mass="23555">MFRSIGYAALAAIGLAVPSPGTAQTLGFSDTYATLYIGATRMPDFDFDALQTVPDVIVGNGTITTDNGGTIGAAFGARVTPDLRAEVELSYSRNNTVEIGSPYATYDGDFTALFGTVNLWYDFPVGATVRPYAGGGIGFARVSHLGKSETGVTLVDDSDTALAGQLGLGLQFDVGPSGAVDLGYRYRMTRDLSFSTTQTFIPTDFVNAPYAAHAITLGYSYRF</sequence>
<dbReference type="SUPFAM" id="SSF56925">
    <property type="entry name" value="OMPA-like"/>
    <property type="match status" value="1"/>
</dbReference>
<feature type="domain" description="Outer membrane protein beta-barrel" evidence="3">
    <location>
        <begin position="9"/>
        <end position="223"/>
    </location>
</feature>
<dbReference type="AlphaFoldDB" id="A0A6B0TZA5"/>
<feature type="chain" id="PRO_5025338290" evidence="2">
    <location>
        <begin position="24"/>
        <end position="223"/>
    </location>
</feature>
<feature type="signal peptide" evidence="2">
    <location>
        <begin position="1"/>
        <end position="23"/>
    </location>
</feature>
<comment type="caution">
    <text evidence="4">The sequence shown here is derived from an EMBL/GenBank/DDBJ whole genome shotgun (WGS) entry which is preliminary data.</text>
</comment>
<dbReference type="Proteomes" id="UP000436016">
    <property type="component" value="Unassembled WGS sequence"/>
</dbReference>
<evidence type="ECO:0000259" key="3">
    <source>
        <dbReference type="Pfam" id="PF13505"/>
    </source>
</evidence>
<evidence type="ECO:0000256" key="1">
    <source>
        <dbReference type="ARBA" id="ARBA00022729"/>
    </source>
</evidence>
<keyword evidence="1 2" id="KW-0732">Signal</keyword>
<accession>A0A6B0TZA5</accession>
<dbReference type="Gene3D" id="2.40.160.20">
    <property type="match status" value="1"/>
</dbReference>
<dbReference type="Pfam" id="PF13505">
    <property type="entry name" value="OMP_b-brl"/>
    <property type="match status" value="1"/>
</dbReference>
<evidence type="ECO:0000313" key="4">
    <source>
        <dbReference type="EMBL" id="MXU64231.1"/>
    </source>
</evidence>
<name>A0A6B0TZA5_9RHOB</name>